<keyword evidence="6" id="KW-0963">Cytoplasm</keyword>
<feature type="region of interest" description="Disordered" evidence="9">
    <location>
        <begin position="666"/>
        <end position="703"/>
    </location>
</feature>
<evidence type="ECO:0000259" key="10">
    <source>
        <dbReference type="Pfam" id="PF14474"/>
    </source>
</evidence>
<evidence type="ECO:0000256" key="2">
    <source>
        <dbReference type="ARBA" id="ARBA00004123"/>
    </source>
</evidence>
<dbReference type="GO" id="GO:0005737">
    <property type="term" value="C:cytoplasm"/>
    <property type="evidence" value="ECO:0007669"/>
    <property type="project" value="UniProtKB-SubCell"/>
</dbReference>
<keyword evidence="12" id="KW-1185">Reference proteome</keyword>
<feature type="region of interest" description="Disordered" evidence="9">
    <location>
        <begin position="148"/>
        <end position="167"/>
    </location>
</feature>
<dbReference type="InterPro" id="IPR039024">
    <property type="entry name" value="RTC4"/>
</dbReference>
<feature type="compositionally biased region" description="Polar residues" evidence="9">
    <location>
        <begin position="55"/>
        <end position="65"/>
    </location>
</feature>
<feature type="compositionally biased region" description="Basic and acidic residues" evidence="9">
    <location>
        <begin position="670"/>
        <end position="687"/>
    </location>
</feature>
<proteinExistence type="inferred from homology"/>
<evidence type="ECO:0000256" key="6">
    <source>
        <dbReference type="ARBA" id="ARBA00022490"/>
    </source>
</evidence>
<gene>
    <name evidence="11" type="ORF">CC85DRAFT_282184</name>
</gene>
<comment type="function">
    <text evidence="1">May be involved in a process influencing telomere capping.</text>
</comment>
<evidence type="ECO:0000256" key="5">
    <source>
        <dbReference type="ARBA" id="ARBA00015162"/>
    </source>
</evidence>
<evidence type="ECO:0000256" key="8">
    <source>
        <dbReference type="SAM" id="Coils"/>
    </source>
</evidence>
<dbReference type="GeneID" id="28982490"/>
<feature type="compositionally biased region" description="Gly residues" evidence="9">
    <location>
        <begin position="18"/>
        <end position="30"/>
    </location>
</feature>
<dbReference type="OrthoDB" id="128308at2759"/>
<dbReference type="AlphaFoldDB" id="A0A0J0XYC3"/>
<name>A0A0J0XYC3_9TREE</name>
<feature type="region of interest" description="Disordered" evidence="9">
    <location>
        <begin position="1"/>
        <end position="127"/>
    </location>
</feature>
<dbReference type="PANTHER" id="PTHR41391">
    <property type="entry name" value="RESTRICTION OF TELOMERE CAPPING PROTEIN 4"/>
    <property type="match status" value="1"/>
</dbReference>
<protein>
    <recommendedName>
        <fullName evidence="5">Restriction of telomere capping protein 4</fullName>
    </recommendedName>
</protein>
<feature type="compositionally biased region" description="Polar residues" evidence="9">
    <location>
        <begin position="79"/>
        <end position="88"/>
    </location>
</feature>
<dbReference type="Pfam" id="PF14474">
    <property type="entry name" value="RTC4"/>
    <property type="match status" value="1"/>
</dbReference>
<evidence type="ECO:0000256" key="9">
    <source>
        <dbReference type="SAM" id="MobiDB-lite"/>
    </source>
</evidence>
<evidence type="ECO:0000256" key="1">
    <source>
        <dbReference type="ARBA" id="ARBA00002738"/>
    </source>
</evidence>
<dbReference type="Proteomes" id="UP000053611">
    <property type="component" value="Unassembled WGS sequence"/>
</dbReference>
<dbReference type="EMBL" id="KQ087179">
    <property type="protein sequence ID" value="KLT46045.1"/>
    <property type="molecule type" value="Genomic_DNA"/>
</dbReference>
<feature type="region of interest" description="Disordered" evidence="9">
    <location>
        <begin position="719"/>
        <end position="777"/>
    </location>
</feature>
<comment type="subcellular location">
    <subcellularLocation>
        <location evidence="3">Cytoplasm</location>
    </subcellularLocation>
    <subcellularLocation>
        <location evidence="2">Nucleus</location>
    </subcellularLocation>
</comment>
<feature type="compositionally biased region" description="Polar residues" evidence="9">
    <location>
        <begin position="110"/>
        <end position="123"/>
    </location>
</feature>
<dbReference type="STRING" id="879819.A0A0J0XYC3"/>
<evidence type="ECO:0000313" key="12">
    <source>
        <dbReference type="Proteomes" id="UP000053611"/>
    </source>
</evidence>
<sequence length="787" mass="86658">MEANDVHSDPVVSPMSRGRGGSGHFYGGYGGHDRHNGYEGSSGRGGHSGHRNSGQKNSGKNSGHIDSSKGHNGSSSNGQRHSSQRRTWSSNAPSRAASTAARRASPEITCISSSGPTQKSAQAGTLGRIQAPAYQRVHATLNMARPPESPDILALGEGDFADDSPMPVKRAVKALHTVSTLGANQPKSKAKPKPKSTIGTRYELRSPSPSPTPTPVAAKTRRRSPAPLVSRKVRVTSSQKAKDSSEKAMAVSSSAPESKTKSKAVVGGKRKAGSQMSRTVTSSPPPAEPFDSSQTTPNGSVFFDIVKAVEAKAREEEEEKQHAKEMQQILDDALCVDVTQDTPRNRKLKEDEVREQEEYEEMRRIREQRSKKQSKANVFFEHAPQMAAEARRRRSLEAKSIALAETAQFAPKRRELGEDEKYCASFKNYRRRCDHCSEPWPMFPSADLCALQRRFAAIPSLSFRQTMALCTMHRAETNIIPLGIRDGFPQEIDFEDVDRRLERGWIAARLKKVAAKPEISKFYRRAKKEINQMGLAAWKDVAHQSNDKVLAYAQPGYYGDLGRAIMIMHFQNLIRWGHLILGASTAPLPETDFIVTVLVPESAVLLTMEDGGWDGHATKGEGWEDARAGAMDLCRRAGPYGYWRFRADGEGQRVLDKVRQAASSKKARLDRRTVDMREIAEGGEHDAILVGSSDTEQPDESDWGADEWDEVVQAVQTEQAEPADLDATPRARRLLSPSPPVGVQVQVQNETDTPRAQQQRTLRPKSGDSSDFGDWDEQLYVAGMDGV</sequence>
<evidence type="ECO:0000256" key="7">
    <source>
        <dbReference type="ARBA" id="ARBA00023242"/>
    </source>
</evidence>
<dbReference type="InterPro" id="IPR028094">
    <property type="entry name" value="RTC4_C"/>
</dbReference>
<evidence type="ECO:0000256" key="3">
    <source>
        <dbReference type="ARBA" id="ARBA00004496"/>
    </source>
</evidence>
<feature type="domain" description="Restriction of telomere capping protein 4 C-terminal" evidence="10">
    <location>
        <begin position="519"/>
        <end position="624"/>
    </location>
</feature>
<feature type="compositionally biased region" description="Low complexity" evidence="9">
    <location>
        <begin position="89"/>
        <end position="103"/>
    </location>
</feature>
<keyword evidence="7" id="KW-0539">Nucleus</keyword>
<evidence type="ECO:0000256" key="4">
    <source>
        <dbReference type="ARBA" id="ARBA00009461"/>
    </source>
</evidence>
<reference evidence="11 12" key="1">
    <citation type="submission" date="2015-03" db="EMBL/GenBank/DDBJ databases">
        <title>Genomics and transcriptomics of the oil-accumulating basidiomycete yeast T. oleaginosus allow insights into substrate utilization and the diverse evolutionary trajectories of mating systems in fungi.</title>
        <authorList>
            <consortium name="DOE Joint Genome Institute"/>
            <person name="Kourist R."/>
            <person name="Kracht O."/>
            <person name="Bracharz F."/>
            <person name="Lipzen A."/>
            <person name="Nolan M."/>
            <person name="Ohm R."/>
            <person name="Grigoriev I."/>
            <person name="Sun S."/>
            <person name="Heitman J."/>
            <person name="Bruck T."/>
            <person name="Nowrousian M."/>
        </authorList>
    </citation>
    <scope>NUCLEOTIDE SEQUENCE [LARGE SCALE GENOMIC DNA]</scope>
    <source>
        <strain evidence="11 12">IBC0246</strain>
    </source>
</reference>
<feature type="region of interest" description="Disordered" evidence="9">
    <location>
        <begin position="177"/>
        <end position="301"/>
    </location>
</feature>
<feature type="compositionally biased region" description="Polar residues" evidence="9">
    <location>
        <begin position="749"/>
        <end position="761"/>
    </location>
</feature>
<comment type="similarity">
    <text evidence="4">Belongs to the RTC4 family.</text>
</comment>
<dbReference type="GO" id="GO:0005634">
    <property type="term" value="C:nucleus"/>
    <property type="evidence" value="ECO:0007669"/>
    <property type="project" value="UniProtKB-SubCell"/>
</dbReference>
<keyword evidence="8" id="KW-0175">Coiled coil</keyword>
<evidence type="ECO:0000313" key="11">
    <source>
        <dbReference type="EMBL" id="KLT46045.1"/>
    </source>
</evidence>
<feature type="coiled-coil region" evidence="8">
    <location>
        <begin position="306"/>
        <end position="365"/>
    </location>
</feature>
<dbReference type="PANTHER" id="PTHR41391:SF1">
    <property type="entry name" value="RESTRICTION OF TELOMERE CAPPING PROTEIN 4"/>
    <property type="match status" value="1"/>
</dbReference>
<organism evidence="11 12">
    <name type="scientific">Cutaneotrichosporon oleaginosum</name>
    <dbReference type="NCBI Taxonomy" id="879819"/>
    <lineage>
        <taxon>Eukaryota</taxon>
        <taxon>Fungi</taxon>
        <taxon>Dikarya</taxon>
        <taxon>Basidiomycota</taxon>
        <taxon>Agaricomycotina</taxon>
        <taxon>Tremellomycetes</taxon>
        <taxon>Trichosporonales</taxon>
        <taxon>Trichosporonaceae</taxon>
        <taxon>Cutaneotrichosporon</taxon>
    </lineage>
</organism>
<dbReference type="RefSeq" id="XP_018282536.1">
    <property type="nucleotide sequence ID" value="XM_018421887.1"/>
</dbReference>
<accession>A0A0J0XYC3</accession>